<gene>
    <name evidence="6" type="ORF">J8273_3807</name>
</gene>
<dbReference type="PANTHER" id="PTHR13408:SF0">
    <property type="entry name" value="DNA-DIRECTED RNA POLYMERASE III SUBUNIT RPC4"/>
    <property type="match status" value="1"/>
</dbReference>
<reference evidence="6" key="1">
    <citation type="submission" date="2021-05" db="EMBL/GenBank/DDBJ databases">
        <title>A free-living protist that lacks canonical eukaryotic 1 DNA replication and segregation systems.</title>
        <authorList>
            <person name="Salas-Leiva D.E."/>
            <person name="Tromer E.C."/>
            <person name="Curtis B.A."/>
            <person name="Jerlstrom-Hultqvist J."/>
            <person name="Kolisko M."/>
            <person name="Yi Z."/>
            <person name="Salas-Leiva J.S."/>
            <person name="Gallot-Lavallee L."/>
            <person name="Kops G.J.P.L."/>
            <person name="Archibald J.M."/>
            <person name="Simpson A.G.B."/>
            <person name="Roger A.J."/>
        </authorList>
    </citation>
    <scope>NUCLEOTIDE SEQUENCE</scope>
    <source>
        <strain evidence="6">BICM</strain>
    </source>
</reference>
<proteinExistence type="predicted"/>
<keyword evidence="4" id="KW-0539">Nucleus</keyword>
<evidence type="ECO:0000256" key="4">
    <source>
        <dbReference type="ARBA" id="ARBA00023242"/>
    </source>
</evidence>
<comment type="caution">
    <text evidence="6">The sequence shown here is derived from an EMBL/GenBank/DDBJ whole genome shotgun (WGS) entry which is preliminary data.</text>
</comment>
<keyword evidence="7" id="KW-1185">Reference proteome</keyword>
<evidence type="ECO:0000256" key="3">
    <source>
        <dbReference type="ARBA" id="ARBA00023163"/>
    </source>
</evidence>
<evidence type="ECO:0000256" key="2">
    <source>
        <dbReference type="ARBA" id="ARBA00022478"/>
    </source>
</evidence>
<feature type="region of interest" description="Disordered" evidence="5">
    <location>
        <begin position="1"/>
        <end position="31"/>
    </location>
</feature>
<dbReference type="OrthoDB" id="2019128at2759"/>
<dbReference type="InterPro" id="IPR007811">
    <property type="entry name" value="RPC4"/>
</dbReference>
<dbReference type="Proteomes" id="UP000717585">
    <property type="component" value="Unassembled WGS sequence"/>
</dbReference>
<dbReference type="Pfam" id="PF05132">
    <property type="entry name" value="RNA_pol_Rpc4"/>
    <property type="match status" value="1"/>
</dbReference>
<keyword evidence="3" id="KW-0804">Transcription</keyword>
<dbReference type="PANTHER" id="PTHR13408">
    <property type="entry name" value="DNA-DIRECTED RNA POLYMERASE III"/>
    <property type="match status" value="1"/>
</dbReference>
<dbReference type="GO" id="GO:0005666">
    <property type="term" value="C:RNA polymerase III complex"/>
    <property type="evidence" value="ECO:0007669"/>
    <property type="project" value="InterPro"/>
</dbReference>
<dbReference type="GO" id="GO:0003677">
    <property type="term" value="F:DNA binding"/>
    <property type="evidence" value="ECO:0007669"/>
    <property type="project" value="InterPro"/>
</dbReference>
<comment type="subcellular location">
    <subcellularLocation>
        <location evidence="1">Nucleus</location>
    </subcellularLocation>
</comment>
<dbReference type="GO" id="GO:0042797">
    <property type="term" value="P:tRNA transcription by RNA polymerase III"/>
    <property type="evidence" value="ECO:0007669"/>
    <property type="project" value="TreeGrafter"/>
</dbReference>
<evidence type="ECO:0000313" key="6">
    <source>
        <dbReference type="EMBL" id="KAG9394559.1"/>
    </source>
</evidence>
<dbReference type="AlphaFoldDB" id="A0A8J6B789"/>
<evidence type="ECO:0000256" key="5">
    <source>
        <dbReference type="SAM" id="MobiDB-lite"/>
    </source>
</evidence>
<sequence>MERPTQRLASLKGKWKPKAPKQQPKESKEAVTITSQFMEETFRGAKKQMRKQQMQARKMEFRKNRFLEFEEVTISGERNRRQDDVAHEDVDMDAPREVDYHGYTMRDGYFPTVLPLGERDRDTTQPAAKDYGFESNSKEAILGTTDAWMTDERLFYIQLPRELPIRNTGKMTAAEQRKNPLARIPDGKIGDLVVLDDGRMILELNGIEHEMIPGATCGFMQNIYELRTTPDGNDRTHTFTGEARLLGQMSEKIVVMPNVTG</sequence>
<organism evidence="6 7">
    <name type="scientific">Carpediemonas membranifera</name>
    <dbReference type="NCBI Taxonomy" id="201153"/>
    <lineage>
        <taxon>Eukaryota</taxon>
        <taxon>Metamonada</taxon>
        <taxon>Carpediemonas-like organisms</taxon>
        <taxon>Carpediemonas</taxon>
    </lineage>
</organism>
<evidence type="ECO:0000256" key="1">
    <source>
        <dbReference type="ARBA" id="ARBA00004123"/>
    </source>
</evidence>
<evidence type="ECO:0000313" key="7">
    <source>
        <dbReference type="Proteomes" id="UP000717585"/>
    </source>
</evidence>
<dbReference type="EMBL" id="JAHDYR010000014">
    <property type="protein sequence ID" value="KAG9394559.1"/>
    <property type="molecule type" value="Genomic_DNA"/>
</dbReference>
<name>A0A8J6B789_9EUKA</name>
<protein>
    <submittedName>
        <fullName evidence="6">DNA-directed RNA polymerase III subunit RPC4</fullName>
    </submittedName>
</protein>
<accession>A0A8J6B789</accession>
<keyword evidence="2 6" id="KW-0240">DNA-directed RNA polymerase</keyword>